<dbReference type="EMBL" id="JAKIXB020000007">
    <property type="protein sequence ID" value="KAL1606930.1"/>
    <property type="molecule type" value="Genomic_DNA"/>
</dbReference>
<sequence length="775" mass="83086">MHILSVVLCLWAVGTQSAVIAPLPRAADAASTSFEPIVLDERLQPRAAADGYWLNDLSGKGIAAFNPNPAGYKVFRNVKDYGAKGNSSEMRLHAINRAISDGNRCGPWVCDSSTDTPAVVYIPSGTYLIGKPIIFYYMTQLIGNPRSLPTLKASASLDALALIDASPYNNDNGEAGWISTNLFMRQIRNLVIDGTAKDPTKGFQAIHWPASQATTIQNVKIRMTQSANSVHAGIFVENGSGGHMADLDIEGGKYGMNIGNQQFTMRNVKISKAIVGISQIWDWGWLYSGLSISDCGTAFSMTNGADAGKLEVGSVVIIDSEITNCPTFIDQAWTRTTSPIAAGQLVIENIKLSNVPVAVKGPGGATILAGGSITIGTWGQGNRYTPNGPEKFQGAITAAARPAGLLDNGKFYSKSKPQYENLGTGDFVSARGSGATGNGNTDDTTAVQNAINTAVAQNKVLFFEHGVYKVTNTLDFPPGLRAVGETFSVIMGSGSNFADQNNPRPVVRIGKSGQSGSIEWSDMVVQTQGGTAGAKLIEYNLRTARGSGIWDVHTRVGGAKGTQHQVAQCPVGSVSPKCFAAHTNVHITSAASGAYFENNWFWTADHDLDDWNSTRVAIFTGRGLLVEGRGTWLWANGVEHHALYQYQFNKASDIFAGFIQTETPYYMPTPDALSQPYRAWGLRAVDSTNVLIYGGGLYSFFVNYDVSCSSAEAPGGKRVCQNQILSLEGSTTFQAFALSEVGVEQMLTINGKDYAVWSDNLSVYSDTIGYIKYNI</sequence>
<dbReference type="InterPro" id="IPR024535">
    <property type="entry name" value="RHGA/B-epi-like_pectate_lyase"/>
</dbReference>
<organism evidence="3 4">
    <name type="scientific">Nothophoma quercina</name>
    <dbReference type="NCBI Taxonomy" id="749835"/>
    <lineage>
        <taxon>Eukaryota</taxon>
        <taxon>Fungi</taxon>
        <taxon>Dikarya</taxon>
        <taxon>Ascomycota</taxon>
        <taxon>Pezizomycotina</taxon>
        <taxon>Dothideomycetes</taxon>
        <taxon>Pleosporomycetidae</taxon>
        <taxon>Pleosporales</taxon>
        <taxon>Pleosporineae</taxon>
        <taxon>Didymellaceae</taxon>
        <taxon>Nothophoma</taxon>
    </lineage>
</organism>
<dbReference type="Pfam" id="PF12708">
    <property type="entry name" value="Pect-lyase_RHGA_epim"/>
    <property type="match status" value="2"/>
</dbReference>
<dbReference type="InterPro" id="IPR039279">
    <property type="entry name" value="QRT3-like"/>
</dbReference>
<feature type="domain" description="Rhamnogalacturonase A/B/Epimerase-like pectate lyase" evidence="2">
    <location>
        <begin position="75"/>
        <end position="298"/>
    </location>
</feature>
<feature type="domain" description="Rhamnogalacturonase A/B/Epimerase-like pectate lyase" evidence="2">
    <location>
        <begin position="427"/>
        <end position="606"/>
    </location>
</feature>
<dbReference type="PANTHER" id="PTHR33928">
    <property type="entry name" value="POLYGALACTURONASE QRT3"/>
    <property type="match status" value="1"/>
</dbReference>
<dbReference type="InterPro" id="IPR011050">
    <property type="entry name" value="Pectin_lyase_fold/virulence"/>
</dbReference>
<evidence type="ECO:0000256" key="1">
    <source>
        <dbReference type="SAM" id="SignalP"/>
    </source>
</evidence>
<feature type="chain" id="PRO_5046027792" evidence="1">
    <location>
        <begin position="18"/>
        <end position="775"/>
    </location>
</feature>
<reference evidence="3 4" key="1">
    <citation type="submission" date="2024-02" db="EMBL/GenBank/DDBJ databases">
        <title>De novo assembly and annotation of 12 fungi associated with fruit tree decline syndrome in Ontario, Canada.</title>
        <authorList>
            <person name="Sulman M."/>
            <person name="Ellouze W."/>
            <person name="Ilyukhin E."/>
        </authorList>
    </citation>
    <scope>NUCLEOTIDE SEQUENCE [LARGE SCALE GENOMIC DNA]</scope>
    <source>
        <strain evidence="3 4">M97-236</strain>
    </source>
</reference>
<dbReference type="InterPro" id="IPR012334">
    <property type="entry name" value="Pectin_lyas_fold"/>
</dbReference>
<accession>A0ABR3RR79</accession>
<protein>
    <submittedName>
        <fullName evidence="3">Exo-1,3-beta-glucanase</fullName>
    </submittedName>
</protein>
<dbReference type="PANTHER" id="PTHR33928:SF2">
    <property type="entry name" value="PECTATE LYASE SUPERFAMILY PROTEIN DOMAIN-CONTAINING PROTEIN-RELATED"/>
    <property type="match status" value="1"/>
</dbReference>
<evidence type="ECO:0000313" key="3">
    <source>
        <dbReference type="EMBL" id="KAL1606930.1"/>
    </source>
</evidence>
<evidence type="ECO:0000259" key="2">
    <source>
        <dbReference type="Pfam" id="PF12708"/>
    </source>
</evidence>
<feature type="signal peptide" evidence="1">
    <location>
        <begin position="1"/>
        <end position="17"/>
    </location>
</feature>
<dbReference type="CDD" id="cd23668">
    <property type="entry name" value="GH55_beta13glucanase-like"/>
    <property type="match status" value="1"/>
</dbReference>
<keyword evidence="1" id="KW-0732">Signal</keyword>
<keyword evidence="4" id="KW-1185">Reference proteome</keyword>
<dbReference type="Gene3D" id="2.160.20.10">
    <property type="entry name" value="Single-stranded right-handed beta-helix, Pectin lyase-like"/>
    <property type="match status" value="2"/>
</dbReference>
<dbReference type="SUPFAM" id="SSF51126">
    <property type="entry name" value="Pectin lyase-like"/>
    <property type="match status" value="2"/>
</dbReference>
<dbReference type="Proteomes" id="UP001521222">
    <property type="component" value="Unassembled WGS sequence"/>
</dbReference>
<evidence type="ECO:0000313" key="4">
    <source>
        <dbReference type="Proteomes" id="UP001521222"/>
    </source>
</evidence>
<proteinExistence type="predicted"/>
<comment type="caution">
    <text evidence="3">The sequence shown here is derived from an EMBL/GenBank/DDBJ whole genome shotgun (WGS) entry which is preliminary data.</text>
</comment>
<name>A0ABR3RR79_9PLEO</name>
<gene>
    <name evidence="3" type="primary">EXG1</name>
    <name evidence="3" type="ORF">SLS59_002628</name>
</gene>